<feature type="region of interest" description="Disordered" evidence="1">
    <location>
        <begin position="67"/>
        <end position="99"/>
    </location>
</feature>
<organism evidence="2 3">
    <name type="scientific">Actinopolyspora biskrensis</name>
    <dbReference type="NCBI Taxonomy" id="1470178"/>
    <lineage>
        <taxon>Bacteria</taxon>
        <taxon>Bacillati</taxon>
        <taxon>Actinomycetota</taxon>
        <taxon>Actinomycetes</taxon>
        <taxon>Actinopolysporales</taxon>
        <taxon>Actinopolysporaceae</taxon>
        <taxon>Actinopolyspora</taxon>
    </lineage>
</organism>
<evidence type="ECO:0000313" key="3">
    <source>
        <dbReference type="Proteomes" id="UP000548304"/>
    </source>
</evidence>
<gene>
    <name evidence="2" type="ORF">FHR84_004010</name>
</gene>
<protein>
    <submittedName>
        <fullName evidence="2">Uncharacterized protein</fullName>
    </submittedName>
</protein>
<accession>A0A852Z046</accession>
<dbReference type="AlphaFoldDB" id="A0A852Z046"/>
<evidence type="ECO:0000256" key="1">
    <source>
        <dbReference type="SAM" id="MobiDB-lite"/>
    </source>
</evidence>
<dbReference type="Proteomes" id="UP000548304">
    <property type="component" value="Unassembled WGS sequence"/>
</dbReference>
<reference evidence="2 3" key="1">
    <citation type="submission" date="2020-07" db="EMBL/GenBank/DDBJ databases">
        <title>Genomic Encyclopedia of Type Strains, Phase III (KMG-III): the genomes of soil and plant-associated and newly described type strains.</title>
        <authorList>
            <person name="Whitman W."/>
        </authorList>
    </citation>
    <scope>NUCLEOTIDE SEQUENCE [LARGE SCALE GENOMIC DNA]</scope>
    <source>
        <strain evidence="2 3">CECT 8576</strain>
    </source>
</reference>
<keyword evidence="3" id="KW-1185">Reference proteome</keyword>
<name>A0A852Z046_9ACTN</name>
<evidence type="ECO:0000313" key="2">
    <source>
        <dbReference type="EMBL" id="NYH80644.1"/>
    </source>
</evidence>
<comment type="caution">
    <text evidence="2">The sequence shown here is derived from an EMBL/GenBank/DDBJ whole genome shotgun (WGS) entry which is preliminary data.</text>
</comment>
<sequence length="99" mass="11226">MPVDGVVPTAWRDAVIDERDRIERIPYELCVLVSLRDALRRREVYVADGNRPRLFIGQELNWHSPALSGLHPPTAAEPQRADFSNPSKPVNKQIRRTGA</sequence>
<dbReference type="EMBL" id="JACBYW010000008">
    <property type="protein sequence ID" value="NYH80644.1"/>
    <property type="molecule type" value="Genomic_DNA"/>
</dbReference>
<dbReference type="RefSeq" id="WP_179536976.1">
    <property type="nucleotide sequence ID" value="NZ_JACBYW010000008.1"/>
</dbReference>
<proteinExistence type="predicted"/>